<dbReference type="AlphaFoldDB" id="A0A7K9BP34"/>
<feature type="non-terminal residue" evidence="4">
    <location>
        <position position="342"/>
    </location>
</feature>
<accession>A0A7K9BP34</accession>
<reference evidence="4 5" key="1">
    <citation type="submission" date="2019-09" db="EMBL/GenBank/DDBJ databases">
        <title>Bird 10,000 Genomes (B10K) Project - Family phase.</title>
        <authorList>
            <person name="Zhang G."/>
        </authorList>
    </citation>
    <scope>NUCLEOTIDE SEQUENCE [LARGE SCALE GENOMIC DNA]</scope>
    <source>
        <strain evidence="4">B10K-DU-001-24</strain>
        <tissue evidence="4">Muscle</tissue>
    </source>
</reference>
<evidence type="ECO:0000313" key="5">
    <source>
        <dbReference type="Proteomes" id="UP000574528"/>
    </source>
</evidence>
<evidence type="ECO:0000256" key="1">
    <source>
        <dbReference type="SAM" id="Coils"/>
    </source>
</evidence>
<proteinExistence type="predicted"/>
<evidence type="ECO:0000313" key="4">
    <source>
        <dbReference type="EMBL" id="NXG41452.1"/>
    </source>
</evidence>
<dbReference type="InterPro" id="IPR026106">
    <property type="entry name" value="MAP9"/>
</dbReference>
<dbReference type="GO" id="GO:0000281">
    <property type="term" value="P:mitotic cytokinesis"/>
    <property type="evidence" value="ECO:0007669"/>
    <property type="project" value="InterPro"/>
</dbReference>
<feature type="coiled-coil region" evidence="1">
    <location>
        <begin position="161"/>
        <end position="295"/>
    </location>
</feature>
<evidence type="ECO:0000256" key="2">
    <source>
        <dbReference type="SAM" id="MobiDB-lite"/>
    </source>
</evidence>
<name>A0A7K9BP34_9PICI</name>
<dbReference type="InterPro" id="IPR000488">
    <property type="entry name" value="Death_dom"/>
</dbReference>
<dbReference type="GO" id="GO:0000235">
    <property type="term" value="C:astral microtubule"/>
    <property type="evidence" value="ECO:0007669"/>
    <property type="project" value="TreeGrafter"/>
</dbReference>
<gene>
    <name evidence="4" type="primary">Map9</name>
    <name evidence="4" type="ORF">PSIHAE_R02121</name>
</gene>
<dbReference type="PANTHER" id="PTHR14739">
    <property type="entry name" value="MICROTUBULE-ASSOCIATED PROTEIN 9"/>
    <property type="match status" value="1"/>
</dbReference>
<organism evidence="4 5">
    <name type="scientific">Psilopogon haemacephalus</name>
    <name type="common">coppersmith barbet</name>
    <dbReference type="NCBI Taxonomy" id="2585815"/>
    <lineage>
        <taxon>Eukaryota</taxon>
        <taxon>Metazoa</taxon>
        <taxon>Chordata</taxon>
        <taxon>Craniata</taxon>
        <taxon>Vertebrata</taxon>
        <taxon>Euteleostomi</taxon>
        <taxon>Archelosauria</taxon>
        <taxon>Archosauria</taxon>
        <taxon>Dinosauria</taxon>
        <taxon>Saurischia</taxon>
        <taxon>Theropoda</taxon>
        <taxon>Coelurosauria</taxon>
        <taxon>Aves</taxon>
        <taxon>Neognathae</taxon>
        <taxon>Neoaves</taxon>
        <taxon>Telluraves</taxon>
        <taxon>Coraciimorphae</taxon>
        <taxon>Piciformes</taxon>
        <taxon>Megalaimidae</taxon>
        <taxon>Psilopogon</taxon>
    </lineage>
</organism>
<dbReference type="GO" id="GO:0008017">
    <property type="term" value="F:microtubule binding"/>
    <property type="evidence" value="ECO:0007669"/>
    <property type="project" value="TreeGrafter"/>
</dbReference>
<keyword evidence="5" id="KW-1185">Reference proteome</keyword>
<sequence>PIKDQSKSSASGFKLEDNSRKSPSVTEVMMNTEHEKTKTLEMSIDENSYKTLKIVEVQIVTDTMQEISVNDQPEHGEAKNTSEDSVKVLFMLVFYHCLEQCPRSTVKKSLSSAPLKKKAKAVPSATPVSSQYLGTLRVLENKCVQNNTEINKADSLRAAVFQNWLEKKRALRLELKRIEKKKAENLRNNTEKKEAVKREEAIASFEAWKKQKGREAKKLSEQQKLEELKKKKAEEQNKEKTEAAQKVMWNMCINMYWMNEKKEEYTNQKKAEKVLERRKQKIQQAKKEEKDKKAMEEYEKWLEKKERREQLEKRQRKLRAVHGTEMPPPWSPPGKVMYSNNY</sequence>
<keyword evidence="1" id="KW-0175">Coiled coil</keyword>
<feature type="non-terminal residue" evidence="4">
    <location>
        <position position="1"/>
    </location>
</feature>
<dbReference type="OrthoDB" id="8956542at2759"/>
<evidence type="ECO:0000259" key="3">
    <source>
        <dbReference type="PROSITE" id="PS50017"/>
    </source>
</evidence>
<feature type="region of interest" description="Disordered" evidence="2">
    <location>
        <begin position="305"/>
        <end position="342"/>
    </location>
</feature>
<feature type="domain" description="Death" evidence="3">
    <location>
        <begin position="163"/>
        <end position="241"/>
    </location>
</feature>
<dbReference type="EMBL" id="VWZI01001701">
    <property type="protein sequence ID" value="NXG41452.1"/>
    <property type="molecule type" value="Genomic_DNA"/>
</dbReference>
<dbReference type="PROSITE" id="PS50017">
    <property type="entry name" value="DEATH_DOMAIN"/>
    <property type="match status" value="1"/>
</dbReference>
<dbReference type="GO" id="GO:0007165">
    <property type="term" value="P:signal transduction"/>
    <property type="evidence" value="ECO:0007669"/>
    <property type="project" value="InterPro"/>
</dbReference>
<dbReference type="GO" id="GO:0090307">
    <property type="term" value="P:mitotic spindle assembly"/>
    <property type="evidence" value="ECO:0007669"/>
    <property type="project" value="TreeGrafter"/>
</dbReference>
<comment type="caution">
    <text evidence="4">The sequence shown here is derived from an EMBL/GenBank/DDBJ whole genome shotgun (WGS) entry which is preliminary data.</text>
</comment>
<dbReference type="GO" id="GO:1902412">
    <property type="term" value="P:regulation of mitotic cytokinesis"/>
    <property type="evidence" value="ECO:0007669"/>
    <property type="project" value="TreeGrafter"/>
</dbReference>
<protein>
    <submittedName>
        <fullName evidence="4">MAP9 protein</fullName>
    </submittedName>
</protein>
<feature type="region of interest" description="Disordered" evidence="2">
    <location>
        <begin position="1"/>
        <end position="28"/>
    </location>
</feature>
<dbReference type="Proteomes" id="UP000574528">
    <property type="component" value="Unassembled WGS sequence"/>
</dbReference>
<dbReference type="PANTHER" id="PTHR14739:SF9">
    <property type="entry name" value="MICROTUBULE-ASSOCIATED PROTEIN 9"/>
    <property type="match status" value="1"/>
</dbReference>